<gene>
    <name evidence="2" type="ORF">J5X75_12465</name>
</gene>
<evidence type="ECO:0000313" key="2">
    <source>
        <dbReference type="EMBL" id="MBO3738334.1"/>
    </source>
</evidence>
<feature type="region of interest" description="Disordered" evidence="1">
    <location>
        <begin position="155"/>
        <end position="191"/>
    </location>
</feature>
<dbReference type="Pfam" id="PF20199">
    <property type="entry name" value="RepSA"/>
    <property type="match status" value="2"/>
</dbReference>
<feature type="compositionally biased region" description="Basic and acidic residues" evidence="1">
    <location>
        <begin position="182"/>
        <end position="191"/>
    </location>
</feature>
<evidence type="ECO:0000313" key="3">
    <source>
        <dbReference type="Proteomes" id="UP000679690"/>
    </source>
</evidence>
<feature type="compositionally biased region" description="Basic and acidic residues" evidence="1">
    <location>
        <begin position="567"/>
        <end position="582"/>
    </location>
</feature>
<dbReference type="Proteomes" id="UP000679690">
    <property type="component" value="Unassembled WGS sequence"/>
</dbReference>
<comment type="caution">
    <text evidence="2">The sequence shown here is derived from an EMBL/GenBank/DDBJ whole genome shotgun (WGS) entry which is preliminary data.</text>
</comment>
<accession>A0ABS3UHS5</accession>
<sequence>MPAPVETVTPRPGSRAARLAQPRAVDALKDLAIDHGVCIRPIALRRTDLATGKTELVDLPCGATLEAKCPPCAKRARRLRQVQIREGWHRADEPLPGPAPATPRQRDLITARAHLEFERAALQLTAMDPDQRATELDRIDTAIGAVEQEIAAEGLRGSIAPGHGRNDADDEGGPQRVRSTKRRQDVPDLPRQKVEARTVGRTYVGPDGKEHRPSMWLTLTLDSYGPVHSIHAGRPCSCRRWHTEGDPLLGTPVDPARYDYRRAAWDAVHFPRLLDRYWQNLRRAVGWNVQYAGCVEPQRRLAPHAHFAIRGTIPRTMLELVATATYHQVWWPPADRLRYPIDRPPTWDTKAECWADPDTGRPLATWAEALDAIDEDPDAEPAHLVRFGAQVKAKGVDPGTRDAERTIGYITKYVTKSAADCHTTTSDPQRQHLDRLWHELRVTPCSERCSNWLLYGVQPKKAHGRLRPGHCKGRVHQKTTLGIGGRRVLVSRDWSGKTLADHRADAHAWVKALLGITTEEPEAKEKPAVAWEIARPDDPDLPALEHRLLRAISQRIHRRTQLNAARRAADDHAPNARKEIHQ</sequence>
<feature type="region of interest" description="Disordered" evidence="1">
    <location>
        <begin position="560"/>
        <end position="582"/>
    </location>
</feature>
<keyword evidence="3" id="KW-1185">Reference proteome</keyword>
<dbReference type="InterPro" id="IPR046828">
    <property type="entry name" value="RepSA"/>
</dbReference>
<protein>
    <submittedName>
        <fullName evidence="2">Replication initiation protein</fullName>
    </submittedName>
</protein>
<dbReference type="EMBL" id="JAGFNS010000007">
    <property type="protein sequence ID" value="MBO3738334.1"/>
    <property type="molecule type" value="Genomic_DNA"/>
</dbReference>
<name>A0ABS3UHS5_9ACTN</name>
<evidence type="ECO:0000256" key="1">
    <source>
        <dbReference type="SAM" id="MobiDB-lite"/>
    </source>
</evidence>
<organism evidence="2 3">
    <name type="scientific">Actinoplanes flavus</name>
    <dbReference type="NCBI Taxonomy" id="2820290"/>
    <lineage>
        <taxon>Bacteria</taxon>
        <taxon>Bacillati</taxon>
        <taxon>Actinomycetota</taxon>
        <taxon>Actinomycetes</taxon>
        <taxon>Micromonosporales</taxon>
        <taxon>Micromonosporaceae</taxon>
        <taxon>Actinoplanes</taxon>
    </lineage>
</organism>
<proteinExistence type="predicted"/>
<reference evidence="2 3" key="1">
    <citation type="submission" date="2021-03" db="EMBL/GenBank/DDBJ databases">
        <title>Actinoplanes flavus sp. nov., a novel actinomycete isolated from Coconut Palm rhizosphere soil.</title>
        <authorList>
            <person name="Luo X."/>
        </authorList>
    </citation>
    <scope>NUCLEOTIDE SEQUENCE [LARGE SCALE GENOMIC DNA]</scope>
    <source>
        <strain evidence="2 3">NEAU-H7</strain>
    </source>
</reference>